<dbReference type="InterPro" id="IPR053197">
    <property type="entry name" value="F-box_SCFL_complex_component"/>
</dbReference>
<feature type="domain" description="F-box" evidence="1">
    <location>
        <begin position="428"/>
        <end position="464"/>
    </location>
</feature>
<dbReference type="Proteomes" id="UP001341281">
    <property type="component" value="Chromosome 01"/>
</dbReference>
<dbReference type="SMART" id="SM00256">
    <property type="entry name" value="FBOX"/>
    <property type="match status" value="2"/>
</dbReference>
<sequence>MHPGESSKKAVPPANGSGCSIESMPEGILEHILGFLPAPEAVQTCVLARRWRHLWKSATSLRIGCNGEGYLTPLRKYRELMDHVLLLRGGPPLDTCEFRFGDFQDEDVPRVNLWLRHALMCNARVFSLSVGTGPSPYIELDDLPLASQQLMRLELTWVQVRDSFLNFSSCPFLEHLAFDYCEFLLVTKISSESLKHLIIYSCDIESSTSEHSRIRICAPNLVSLHIEDLTGRTPILESMPSLTNAFVRITTSCHDICNKLLDPNCSQCGCEFCGTSVNVGDGDKCCVLLNGLSEAKDLDLESSPQMFIFKMDLKWSPVFSKLKTLLLNEYWCMPDDFGALTCILEHSPVLEELTLELFYEGRKYKLEMEGSITGDRPATISRHLNIVKVKCQDVDERVVKILNVDALNLFDEMSPGKKGMQVPALGGSGGIDALPDEVLEHILGFLQAEEAGRTSVLARRWRHLWKSVTALHVTCLVKIPHAAPAVWLGGVPEGCR</sequence>
<dbReference type="SUPFAM" id="SSF81383">
    <property type="entry name" value="F-box domain"/>
    <property type="match status" value="2"/>
</dbReference>
<dbReference type="PROSITE" id="PS50181">
    <property type="entry name" value="FBOX"/>
    <property type="match status" value="1"/>
</dbReference>
<dbReference type="PANTHER" id="PTHR34223">
    <property type="entry name" value="OS11G0201299 PROTEIN"/>
    <property type="match status" value="1"/>
</dbReference>
<dbReference type="InterPro" id="IPR036047">
    <property type="entry name" value="F-box-like_dom_sf"/>
</dbReference>
<organism evidence="2 3">
    <name type="scientific">Paspalum notatum var. saurae</name>
    <dbReference type="NCBI Taxonomy" id="547442"/>
    <lineage>
        <taxon>Eukaryota</taxon>
        <taxon>Viridiplantae</taxon>
        <taxon>Streptophyta</taxon>
        <taxon>Embryophyta</taxon>
        <taxon>Tracheophyta</taxon>
        <taxon>Spermatophyta</taxon>
        <taxon>Magnoliopsida</taxon>
        <taxon>Liliopsida</taxon>
        <taxon>Poales</taxon>
        <taxon>Poaceae</taxon>
        <taxon>PACMAD clade</taxon>
        <taxon>Panicoideae</taxon>
        <taxon>Andropogonodae</taxon>
        <taxon>Paspaleae</taxon>
        <taxon>Paspalinae</taxon>
        <taxon>Paspalum</taxon>
    </lineage>
</organism>
<dbReference type="Gene3D" id="3.80.10.10">
    <property type="entry name" value="Ribonuclease Inhibitor"/>
    <property type="match status" value="1"/>
</dbReference>
<protein>
    <recommendedName>
        <fullName evidence="1">F-box domain-containing protein</fullName>
    </recommendedName>
</protein>
<evidence type="ECO:0000259" key="1">
    <source>
        <dbReference type="PROSITE" id="PS50181"/>
    </source>
</evidence>
<evidence type="ECO:0000313" key="3">
    <source>
        <dbReference type="Proteomes" id="UP001341281"/>
    </source>
</evidence>
<proteinExistence type="predicted"/>
<dbReference type="Gene3D" id="1.20.1280.50">
    <property type="match status" value="2"/>
</dbReference>
<dbReference type="InterPro" id="IPR032675">
    <property type="entry name" value="LRR_dom_sf"/>
</dbReference>
<accession>A0AAQ3PS89</accession>
<gene>
    <name evidence="2" type="ORF">U9M48_002853</name>
</gene>
<name>A0AAQ3PS89_PASNO</name>
<dbReference type="Pfam" id="PF00646">
    <property type="entry name" value="F-box"/>
    <property type="match status" value="2"/>
</dbReference>
<dbReference type="CDD" id="cd22160">
    <property type="entry name" value="F-box_AtFBL13-like"/>
    <property type="match status" value="2"/>
</dbReference>
<reference evidence="2 3" key="1">
    <citation type="submission" date="2024-02" db="EMBL/GenBank/DDBJ databases">
        <title>High-quality chromosome-scale genome assembly of Pensacola bahiagrass (Paspalum notatum Flugge var. saurae).</title>
        <authorList>
            <person name="Vega J.M."/>
            <person name="Podio M."/>
            <person name="Orjuela J."/>
            <person name="Siena L.A."/>
            <person name="Pessino S.C."/>
            <person name="Combes M.C."/>
            <person name="Mariac C."/>
            <person name="Albertini E."/>
            <person name="Pupilli F."/>
            <person name="Ortiz J.P.A."/>
            <person name="Leblanc O."/>
        </authorList>
    </citation>
    <scope>NUCLEOTIDE SEQUENCE [LARGE SCALE GENOMIC DNA]</scope>
    <source>
        <strain evidence="2">R1</strain>
        <tissue evidence="2">Leaf</tissue>
    </source>
</reference>
<dbReference type="AlphaFoldDB" id="A0AAQ3PS89"/>
<dbReference type="EMBL" id="CP144745">
    <property type="protein sequence ID" value="WVZ51739.1"/>
    <property type="molecule type" value="Genomic_DNA"/>
</dbReference>
<dbReference type="PANTHER" id="PTHR34223:SF107">
    <property type="entry name" value="F-BOX DOMAIN-CONTAINING PROTEIN"/>
    <property type="match status" value="1"/>
</dbReference>
<keyword evidence="3" id="KW-1185">Reference proteome</keyword>
<evidence type="ECO:0000313" key="2">
    <source>
        <dbReference type="EMBL" id="WVZ51739.1"/>
    </source>
</evidence>
<dbReference type="InterPro" id="IPR053781">
    <property type="entry name" value="F-box_AtFBL13-like"/>
</dbReference>
<dbReference type="InterPro" id="IPR001810">
    <property type="entry name" value="F-box_dom"/>
</dbReference>